<dbReference type="PANTHER" id="PTHR36115">
    <property type="entry name" value="PROLINE-RICH ANTIGEN HOMOLOG-RELATED"/>
    <property type="match status" value="1"/>
</dbReference>
<dbReference type="GO" id="GO:0005886">
    <property type="term" value="C:plasma membrane"/>
    <property type="evidence" value="ECO:0007669"/>
    <property type="project" value="UniProtKB-SubCell"/>
</dbReference>
<keyword evidence="5 6" id="KW-0472">Membrane</keyword>
<proteinExistence type="predicted"/>
<protein>
    <submittedName>
        <fullName evidence="8">Transmembrane protein</fullName>
    </submittedName>
</protein>
<dbReference type="STRING" id="1481914.JCM19241_4657"/>
<sequence>MDYGNYIDVSDYLSRHPVWSLLFTAYLATIWIGFFVYFWSKAGQTVGMRAWKLRVQNPDGTNISVTQAVIRVATSAFGLSNFAVPLDPQKRGFHDIWAKSEVVVLPKV</sequence>
<reference evidence="8 9" key="1">
    <citation type="submission" date="2015-01" db="EMBL/GenBank/DDBJ databases">
        <title>Vibrio sp. C94 JCM 19241 whole genome shotgun sequence.</title>
        <authorList>
            <person name="Sawabe T."/>
            <person name="Meirelles P."/>
            <person name="Feng G."/>
            <person name="Sayaka M."/>
            <person name="Hattori M."/>
            <person name="Ohkuma M."/>
        </authorList>
    </citation>
    <scope>NUCLEOTIDE SEQUENCE [LARGE SCALE GENOMIC DNA]</scope>
    <source>
        <strain evidence="9">JCM 19241</strain>
    </source>
</reference>
<keyword evidence="3 6" id="KW-0812">Transmembrane</keyword>
<dbReference type="PANTHER" id="PTHR36115:SF10">
    <property type="entry name" value="RDD DOMAIN-CONTAINING PROTEIN"/>
    <property type="match status" value="1"/>
</dbReference>
<evidence type="ECO:0000313" key="9">
    <source>
        <dbReference type="Proteomes" id="UP000031666"/>
    </source>
</evidence>
<dbReference type="InterPro" id="IPR010432">
    <property type="entry name" value="RDD"/>
</dbReference>
<reference evidence="8 9" key="2">
    <citation type="submission" date="2015-01" db="EMBL/GenBank/DDBJ databases">
        <authorList>
            <consortium name="NBRP consortium"/>
            <person name="Sawabe T."/>
            <person name="Meirelles P."/>
            <person name="Feng G."/>
            <person name="Sayaka M."/>
            <person name="Hattori M."/>
            <person name="Ohkuma M."/>
        </authorList>
    </citation>
    <scope>NUCLEOTIDE SEQUENCE [LARGE SCALE GENOMIC DNA]</scope>
    <source>
        <strain evidence="9">JCM 19241</strain>
    </source>
</reference>
<dbReference type="Proteomes" id="UP000031666">
    <property type="component" value="Unassembled WGS sequence"/>
</dbReference>
<evidence type="ECO:0000259" key="7">
    <source>
        <dbReference type="Pfam" id="PF06271"/>
    </source>
</evidence>
<comment type="subcellular location">
    <subcellularLocation>
        <location evidence="1">Cell membrane</location>
        <topology evidence="1">Multi-pass membrane protein</topology>
    </subcellularLocation>
</comment>
<accession>A0A0B8QTM6</accession>
<feature type="domain" description="RDD" evidence="7">
    <location>
        <begin position="19"/>
        <end position="99"/>
    </location>
</feature>
<comment type="caution">
    <text evidence="8">The sequence shown here is derived from an EMBL/GenBank/DDBJ whole genome shotgun (WGS) entry which is preliminary data.</text>
</comment>
<dbReference type="InterPro" id="IPR051791">
    <property type="entry name" value="Pra-immunoreactive"/>
</dbReference>
<keyword evidence="2" id="KW-1003">Cell membrane</keyword>
<evidence type="ECO:0000256" key="3">
    <source>
        <dbReference type="ARBA" id="ARBA00022692"/>
    </source>
</evidence>
<name>A0A0B8QTM6_9VIBR</name>
<evidence type="ECO:0000256" key="6">
    <source>
        <dbReference type="SAM" id="Phobius"/>
    </source>
</evidence>
<evidence type="ECO:0000256" key="2">
    <source>
        <dbReference type="ARBA" id="ARBA00022475"/>
    </source>
</evidence>
<evidence type="ECO:0000256" key="4">
    <source>
        <dbReference type="ARBA" id="ARBA00022989"/>
    </source>
</evidence>
<dbReference type="AlphaFoldDB" id="A0A0B8QTM6"/>
<keyword evidence="4 6" id="KW-1133">Transmembrane helix</keyword>
<organism evidence="8 9">
    <name type="scientific">Vibrio ishigakensis</name>
    <dbReference type="NCBI Taxonomy" id="1481914"/>
    <lineage>
        <taxon>Bacteria</taxon>
        <taxon>Pseudomonadati</taxon>
        <taxon>Pseudomonadota</taxon>
        <taxon>Gammaproteobacteria</taxon>
        <taxon>Vibrionales</taxon>
        <taxon>Vibrionaceae</taxon>
        <taxon>Vibrio</taxon>
    </lineage>
</organism>
<evidence type="ECO:0000313" key="8">
    <source>
        <dbReference type="EMBL" id="GAM77534.1"/>
    </source>
</evidence>
<dbReference type="Pfam" id="PF06271">
    <property type="entry name" value="RDD"/>
    <property type="match status" value="1"/>
</dbReference>
<feature type="transmembrane region" description="Helical" evidence="6">
    <location>
        <begin position="18"/>
        <end position="39"/>
    </location>
</feature>
<dbReference type="EMBL" id="BBSC01000009">
    <property type="protein sequence ID" value="GAM77534.1"/>
    <property type="molecule type" value="Genomic_DNA"/>
</dbReference>
<evidence type="ECO:0000256" key="1">
    <source>
        <dbReference type="ARBA" id="ARBA00004651"/>
    </source>
</evidence>
<gene>
    <name evidence="8" type="ORF">JCM19241_4657</name>
</gene>
<evidence type="ECO:0000256" key="5">
    <source>
        <dbReference type="ARBA" id="ARBA00023136"/>
    </source>
</evidence>